<comment type="caution">
    <text evidence="2">The sequence shown here is derived from an EMBL/GenBank/DDBJ whole genome shotgun (WGS) entry which is preliminary data.</text>
</comment>
<proteinExistence type="predicted"/>
<protein>
    <recommendedName>
        <fullName evidence="4">Cytochrome c oxidase subunit 2A</fullName>
    </recommendedName>
</protein>
<reference evidence="3" key="1">
    <citation type="journal article" date="2019" name="Int. J. Syst. Evol. Microbiol.">
        <title>The Global Catalogue of Microorganisms (GCM) 10K type strain sequencing project: providing services to taxonomists for standard genome sequencing and annotation.</title>
        <authorList>
            <consortium name="The Broad Institute Genomics Platform"/>
            <consortium name="The Broad Institute Genome Sequencing Center for Infectious Disease"/>
            <person name="Wu L."/>
            <person name="Ma J."/>
        </authorList>
    </citation>
    <scope>NUCLEOTIDE SEQUENCE [LARGE SCALE GENOMIC DNA]</scope>
    <source>
        <strain evidence="3">JCM 31404</strain>
    </source>
</reference>
<evidence type="ECO:0000256" key="1">
    <source>
        <dbReference type="SAM" id="Phobius"/>
    </source>
</evidence>
<evidence type="ECO:0008006" key="4">
    <source>
        <dbReference type="Google" id="ProtNLM"/>
    </source>
</evidence>
<keyword evidence="1" id="KW-1133">Transmembrane helix</keyword>
<gene>
    <name evidence="2" type="ORF">GCM10008959_38380</name>
</gene>
<evidence type="ECO:0000313" key="2">
    <source>
        <dbReference type="EMBL" id="GGR73309.1"/>
    </source>
</evidence>
<sequence length="49" mass="5042">MSAPRSPQAPASRPAKAAPPTGTLFVVSVLILAISTLWMLVLGILNGRA</sequence>
<accession>A0ABQ2RZT6</accession>
<organism evidence="2 3">
    <name type="scientific">Deinococcus seoulensis</name>
    <dbReference type="NCBI Taxonomy" id="1837379"/>
    <lineage>
        <taxon>Bacteria</taxon>
        <taxon>Thermotogati</taxon>
        <taxon>Deinococcota</taxon>
        <taxon>Deinococci</taxon>
        <taxon>Deinococcales</taxon>
        <taxon>Deinococcaceae</taxon>
        <taxon>Deinococcus</taxon>
    </lineage>
</organism>
<feature type="transmembrane region" description="Helical" evidence="1">
    <location>
        <begin position="24"/>
        <end position="45"/>
    </location>
</feature>
<evidence type="ECO:0000313" key="3">
    <source>
        <dbReference type="Proteomes" id="UP000634308"/>
    </source>
</evidence>
<dbReference type="Proteomes" id="UP000634308">
    <property type="component" value="Unassembled WGS sequence"/>
</dbReference>
<dbReference type="RefSeq" id="WP_189066599.1">
    <property type="nucleotide sequence ID" value="NZ_BMQM01000043.1"/>
</dbReference>
<name>A0ABQ2RZT6_9DEIO</name>
<keyword evidence="1" id="KW-0812">Transmembrane</keyword>
<keyword evidence="3" id="KW-1185">Reference proteome</keyword>
<dbReference type="EMBL" id="BMQM01000043">
    <property type="protein sequence ID" value="GGR73309.1"/>
    <property type="molecule type" value="Genomic_DNA"/>
</dbReference>
<keyword evidence="1" id="KW-0472">Membrane</keyword>